<dbReference type="Proteomes" id="UP000275024">
    <property type="component" value="Unassembled WGS sequence"/>
</dbReference>
<dbReference type="EMBL" id="RBDX01000036">
    <property type="protein sequence ID" value="RKN04433.1"/>
    <property type="molecule type" value="Genomic_DNA"/>
</dbReference>
<organism evidence="2 5">
    <name type="scientific">Streptomyces radicis</name>
    <dbReference type="NCBI Taxonomy" id="1750517"/>
    <lineage>
        <taxon>Bacteria</taxon>
        <taxon>Bacillati</taxon>
        <taxon>Actinomycetota</taxon>
        <taxon>Actinomycetes</taxon>
        <taxon>Kitasatosporales</taxon>
        <taxon>Streptomycetaceae</taxon>
        <taxon>Streptomyces</taxon>
    </lineage>
</organism>
<evidence type="ECO:0000313" key="5">
    <source>
        <dbReference type="Proteomes" id="UP000275024"/>
    </source>
</evidence>
<evidence type="ECO:0000313" key="2">
    <source>
        <dbReference type="EMBL" id="RKN04433.1"/>
    </source>
</evidence>
<feature type="compositionally biased region" description="Low complexity" evidence="1">
    <location>
        <begin position="67"/>
        <end position="76"/>
    </location>
</feature>
<feature type="compositionally biased region" description="Basic residues" evidence="1">
    <location>
        <begin position="79"/>
        <end position="112"/>
    </location>
</feature>
<feature type="compositionally biased region" description="Basic residues" evidence="1">
    <location>
        <begin position="251"/>
        <end position="261"/>
    </location>
</feature>
<protein>
    <submittedName>
        <fullName evidence="2">Uncharacterized protein</fullName>
    </submittedName>
</protein>
<feature type="compositionally biased region" description="Basic residues" evidence="1">
    <location>
        <begin position="221"/>
        <end position="242"/>
    </location>
</feature>
<feature type="compositionally biased region" description="Basic and acidic residues" evidence="1">
    <location>
        <begin position="176"/>
        <end position="190"/>
    </location>
</feature>
<comment type="caution">
    <text evidence="2">The sequence shown here is derived from an EMBL/GenBank/DDBJ whole genome shotgun (WGS) entry which is preliminary data.</text>
</comment>
<dbReference type="Proteomes" id="UP000268652">
    <property type="component" value="Unassembled WGS sequence"/>
</dbReference>
<keyword evidence="4" id="KW-1185">Reference proteome</keyword>
<dbReference type="EMBL" id="RBDY01000034">
    <property type="protein sequence ID" value="RKN15201.1"/>
    <property type="molecule type" value="Genomic_DNA"/>
</dbReference>
<gene>
    <name evidence="3" type="ORF">D7318_27965</name>
    <name evidence="2" type="ORF">D7319_28560</name>
</gene>
<sequence>MRRVLDDGAPVVDREIRRRPGAGEPSRAFSISFFRLDGPDARPLGVCALAVDIHHGSTRERLALVGRAAGRRAAAAAERRRRRPPRLPPRRHHHRPHRPAHPRTAPRRHHPRAAGLAVHPRPDHRRVVRRPPAARRARRLAPTGRGARRVRPADRNALPDAGGAAGPWRSARPGRLRQDGRLTAVREGRPAARPTPRPPRRSGGAAGRGEERGRHPARGPDHRRHMPLRRLRPRHPALRPRPRGTPPARGARPRQRLRRLPRPAERQPHRPGPERLRIR</sequence>
<name>A0A3A9VW85_9ACTN</name>
<feature type="compositionally biased region" description="Basic residues" evidence="1">
    <location>
        <begin position="122"/>
        <end position="139"/>
    </location>
</feature>
<evidence type="ECO:0000313" key="3">
    <source>
        <dbReference type="EMBL" id="RKN15201.1"/>
    </source>
</evidence>
<proteinExistence type="predicted"/>
<evidence type="ECO:0000256" key="1">
    <source>
        <dbReference type="SAM" id="MobiDB-lite"/>
    </source>
</evidence>
<feature type="region of interest" description="Disordered" evidence="1">
    <location>
        <begin position="67"/>
        <end position="279"/>
    </location>
</feature>
<evidence type="ECO:0000313" key="4">
    <source>
        <dbReference type="Proteomes" id="UP000268652"/>
    </source>
</evidence>
<reference evidence="4 5" key="1">
    <citation type="submission" date="2018-09" db="EMBL/GenBank/DDBJ databases">
        <title>Streptomyces sp. nov. DS1-2, an endophytic actinomycete isolated from roots of Dendrobium scabrilingue.</title>
        <authorList>
            <person name="Kuncharoen N."/>
            <person name="Kudo T."/>
            <person name="Ohkuma M."/>
            <person name="Yuki M."/>
            <person name="Tanasupawat S."/>
        </authorList>
    </citation>
    <scope>NUCLEOTIDE SEQUENCE [LARGE SCALE GENOMIC DNA]</scope>
    <source>
        <strain evidence="2 5">AZ1-7</strain>
        <strain evidence="3 4">DS1-2</strain>
    </source>
</reference>
<feature type="compositionally biased region" description="Basic and acidic residues" evidence="1">
    <location>
        <begin position="262"/>
        <end position="279"/>
    </location>
</feature>
<accession>A0A3A9VW85</accession>
<dbReference type="AlphaFoldDB" id="A0A3A9VW85"/>
<feature type="compositionally biased region" description="Basic and acidic residues" evidence="1">
    <location>
        <begin position="208"/>
        <end position="220"/>
    </location>
</feature>